<accession>A0AAU9TVQ3</accession>
<name>A0AAU9TVQ3_EUPED</name>
<reference evidence="2" key="1">
    <citation type="submission" date="2022-03" db="EMBL/GenBank/DDBJ databases">
        <authorList>
            <person name="Tunstrom K."/>
        </authorList>
    </citation>
    <scope>NUCLEOTIDE SEQUENCE</scope>
</reference>
<dbReference type="Gene3D" id="3.30.160.60">
    <property type="entry name" value="Classic Zinc Finger"/>
    <property type="match status" value="1"/>
</dbReference>
<protein>
    <recommendedName>
        <fullName evidence="4">U1-type domain-containing protein</fullName>
    </recommendedName>
</protein>
<dbReference type="AlphaFoldDB" id="A0AAU9TVQ3"/>
<dbReference type="EMBL" id="CAKOGL010000008">
    <property type="protein sequence ID" value="CAH2089898.1"/>
    <property type="molecule type" value="Genomic_DNA"/>
</dbReference>
<dbReference type="Proteomes" id="UP001153954">
    <property type="component" value="Unassembled WGS sequence"/>
</dbReference>
<evidence type="ECO:0000313" key="2">
    <source>
        <dbReference type="EMBL" id="CAH2089898.1"/>
    </source>
</evidence>
<evidence type="ECO:0008006" key="4">
    <source>
        <dbReference type="Google" id="ProtNLM"/>
    </source>
</evidence>
<feature type="region of interest" description="Disordered" evidence="1">
    <location>
        <begin position="1"/>
        <end position="23"/>
    </location>
</feature>
<keyword evidence="3" id="KW-1185">Reference proteome</keyword>
<proteinExistence type="predicted"/>
<gene>
    <name evidence="2" type="ORF">EEDITHA_LOCUS5906</name>
</gene>
<organism evidence="2 3">
    <name type="scientific">Euphydryas editha</name>
    <name type="common">Edith's checkerspot</name>
    <dbReference type="NCBI Taxonomy" id="104508"/>
    <lineage>
        <taxon>Eukaryota</taxon>
        <taxon>Metazoa</taxon>
        <taxon>Ecdysozoa</taxon>
        <taxon>Arthropoda</taxon>
        <taxon>Hexapoda</taxon>
        <taxon>Insecta</taxon>
        <taxon>Pterygota</taxon>
        <taxon>Neoptera</taxon>
        <taxon>Endopterygota</taxon>
        <taxon>Lepidoptera</taxon>
        <taxon>Glossata</taxon>
        <taxon>Ditrysia</taxon>
        <taxon>Papilionoidea</taxon>
        <taxon>Nymphalidae</taxon>
        <taxon>Nymphalinae</taxon>
        <taxon>Euphydryas</taxon>
    </lineage>
</organism>
<feature type="compositionally biased region" description="Acidic residues" evidence="1">
    <location>
        <begin position="1"/>
        <end position="12"/>
    </location>
</feature>
<evidence type="ECO:0000313" key="3">
    <source>
        <dbReference type="Proteomes" id="UP001153954"/>
    </source>
</evidence>
<evidence type="ECO:0000256" key="1">
    <source>
        <dbReference type="SAM" id="MobiDB-lite"/>
    </source>
</evidence>
<sequence>MICDDSDNDGYDTDVKTGPTSSKIARTGQKRKHFKQKFKDEWLSNKDYIPWLQKHSKNQYKAVCSTCDATMNAELSIIKIHSEGTKHKQKLKTLRSNIQPIDCVFKKAAPSGSDKQKIAEIKLAAFIAEHNLSHRVADHMCDLLSKTFTDSDIAKNMKLKLTKI</sequence>
<comment type="caution">
    <text evidence="2">The sequence shown here is derived from an EMBL/GenBank/DDBJ whole genome shotgun (WGS) entry which is preliminary data.</text>
</comment>